<dbReference type="AlphaFoldDB" id="A0A0A9BC02"/>
<evidence type="ECO:0000313" key="1">
    <source>
        <dbReference type="EMBL" id="JAD60866.1"/>
    </source>
</evidence>
<protein>
    <submittedName>
        <fullName evidence="1">Uncharacterized protein</fullName>
    </submittedName>
</protein>
<accession>A0A0A9BC02</accession>
<dbReference type="GO" id="GO:0005576">
    <property type="term" value="C:extracellular region"/>
    <property type="evidence" value="ECO:0007669"/>
    <property type="project" value="InterPro"/>
</dbReference>
<reference evidence="1" key="2">
    <citation type="journal article" date="2015" name="Data Brief">
        <title>Shoot transcriptome of the giant reed, Arundo donax.</title>
        <authorList>
            <person name="Barrero R.A."/>
            <person name="Guerrero F.D."/>
            <person name="Moolhuijzen P."/>
            <person name="Goolsby J.A."/>
            <person name="Tidwell J."/>
            <person name="Bellgard S.E."/>
            <person name="Bellgard M.I."/>
        </authorList>
    </citation>
    <scope>NUCLEOTIDE SEQUENCE</scope>
    <source>
        <tissue evidence="1">Shoot tissue taken approximately 20 cm above the soil surface</tissue>
    </source>
</reference>
<dbReference type="EMBL" id="GBRH01237029">
    <property type="protein sequence ID" value="JAD60866.1"/>
    <property type="molecule type" value="Transcribed_RNA"/>
</dbReference>
<name>A0A0A9BC02_ARUDO</name>
<organism evidence="1">
    <name type="scientific">Arundo donax</name>
    <name type="common">Giant reed</name>
    <name type="synonym">Donax arundinaceus</name>
    <dbReference type="NCBI Taxonomy" id="35708"/>
    <lineage>
        <taxon>Eukaryota</taxon>
        <taxon>Viridiplantae</taxon>
        <taxon>Streptophyta</taxon>
        <taxon>Embryophyta</taxon>
        <taxon>Tracheophyta</taxon>
        <taxon>Spermatophyta</taxon>
        <taxon>Magnoliopsida</taxon>
        <taxon>Liliopsida</taxon>
        <taxon>Poales</taxon>
        <taxon>Poaceae</taxon>
        <taxon>PACMAD clade</taxon>
        <taxon>Arundinoideae</taxon>
        <taxon>Arundineae</taxon>
        <taxon>Arundo</taxon>
    </lineage>
</organism>
<sequence length="97" mass="10615">MSRRIAHTRFPAPSELGTTVDVHLLWVIDSMDSVVTALPRRVRLPGLDLQASVATTPLPRCCACSHSCGNWAFNDEGSCTVQIKPINYGEELFQGSD</sequence>
<dbReference type="SUPFAM" id="SSF111423">
    <property type="entry name" value="Resistin"/>
    <property type="match status" value="1"/>
</dbReference>
<dbReference type="GO" id="GO:0005179">
    <property type="term" value="F:hormone activity"/>
    <property type="evidence" value="ECO:0007669"/>
    <property type="project" value="InterPro"/>
</dbReference>
<reference evidence="1" key="1">
    <citation type="submission" date="2014-09" db="EMBL/GenBank/DDBJ databases">
        <authorList>
            <person name="Magalhaes I.L.F."/>
            <person name="Oliveira U."/>
            <person name="Santos F.R."/>
            <person name="Vidigal T.H.D.A."/>
            <person name="Brescovit A.D."/>
            <person name="Santos A.J."/>
        </authorList>
    </citation>
    <scope>NUCLEOTIDE SEQUENCE</scope>
    <source>
        <tissue evidence="1">Shoot tissue taken approximately 20 cm above the soil surface</tissue>
    </source>
</reference>
<dbReference type="InterPro" id="IPR036262">
    <property type="entry name" value="Resistin-like_sf"/>
</dbReference>
<proteinExistence type="predicted"/>